<dbReference type="AlphaFoldDB" id="U9UK32"/>
<dbReference type="EMBL" id="KI277745">
    <property type="protein sequence ID" value="ESA20007.1"/>
    <property type="molecule type" value="Genomic_DNA"/>
</dbReference>
<gene>
    <name evidence="1" type="ORF">GLOINDRAFT_18992</name>
</gene>
<evidence type="ECO:0000313" key="1">
    <source>
        <dbReference type="EMBL" id="ESA20007.1"/>
    </source>
</evidence>
<name>U9UK32_RHIID</name>
<organism evidence="1">
    <name type="scientific">Rhizophagus irregularis (strain DAOM 181602 / DAOM 197198 / MUCL 43194)</name>
    <name type="common">Arbuscular mycorrhizal fungus</name>
    <name type="synonym">Glomus intraradices</name>
    <dbReference type="NCBI Taxonomy" id="747089"/>
    <lineage>
        <taxon>Eukaryota</taxon>
        <taxon>Fungi</taxon>
        <taxon>Fungi incertae sedis</taxon>
        <taxon>Mucoromycota</taxon>
        <taxon>Glomeromycotina</taxon>
        <taxon>Glomeromycetes</taxon>
        <taxon>Glomerales</taxon>
        <taxon>Glomeraceae</taxon>
        <taxon>Rhizophagus</taxon>
    </lineage>
</organism>
<protein>
    <submittedName>
        <fullName evidence="1">Uncharacterized protein</fullName>
    </submittedName>
</protein>
<reference evidence="1" key="1">
    <citation type="submission" date="2013-07" db="EMBL/GenBank/DDBJ databases">
        <title>The genome of an arbuscular mycorrhizal fungus provides insights into the evolution of the oldest plant symbiosis.</title>
        <authorList>
            <consortium name="DOE Joint Genome Institute"/>
            <person name="Tisserant E."/>
            <person name="Malbreil M."/>
            <person name="Kuo A."/>
            <person name="Kohler A."/>
            <person name="Symeonidi A."/>
            <person name="Balestrini R."/>
            <person name="Charron P."/>
            <person name="Duensing N."/>
            <person name="Frei-dit-Frey N."/>
            <person name="Gianinazzi-Pearson V."/>
            <person name="Gilbert B."/>
            <person name="Handa Y."/>
            <person name="Hijri M."/>
            <person name="Kaul R."/>
            <person name="Kawaguchi M."/>
            <person name="Krajinski F."/>
            <person name="Lammers P."/>
            <person name="Lapierre D."/>
            <person name="Masclaux F.G."/>
            <person name="Murat C."/>
            <person name="Morin E."/>
            <person name="Ndikumana S."/>
            <person name="Pagni M."/>
            <person name="Petitpierre D."/>
            <person name="Requena N."/>
            <person name="Rosikiewicz P."/>
            <person name="Riley R."/>
            <person name="Saito K."/>
            <person name="San Clemente H."/>
            <person name="Shapiro H."/>
            <person name="van Tuinen D."/>
            <person name="Becard G."/>
            <person name="Bonfante P."/>
            <person name="Paszkowski U."/>
            <person name="Shachar-Hill Y."/>
            <person name="Young J.P."/>
            <person name="Sanders I.R."/>
            <person name="Henrissat B."/>
            <person name="Rensing S.A."/>
            <person name="Grigoriev I.V."/>
            <person name="Corradi N."/>
            <person name="Roux C."/>
            <person name="Martin F."/>
        </authorList>
    </citation>
    <scope>NUCLEOTIDE SEQUENCE</scope>
    <source>
        <strain evidence="1">DAOM 197198</strain>
    </source>
</reference>
<accession>U9UK32</accession>
<sequence>MTKTHPVNTISKVVLYVDASLVVRPHILIVRTFNQSNKNYTSTYESLKYFRTLNFRIKHYPQVELTRSYFFHEELFLKIFIKTVEVEAKIQTEKPNSDVGII</sequence>
<proteinExistence type="predicted"/>
<dbReference type="HOGENOM" id="CLU_2278901_0_0_1"/>